<evidence type="ECO:0000256" key="3">
    <source>
        <dbReference type="ARBA" id="ARBA00023136"/>
    </source>
</evidence>
<evidence type="ECO:0000313" key="6">
    <source>
        <dbReference type="EMBL" id="RKF73464.1"/>
    </source>
</evidence>
<keyword evidence="2" id="KW-0519">Myristate</keyword>
<accession>A0A420IFZ3</accession>
<evidence type="ECO:0000256" key="2">
    <source>
        <dbReference type="ARBA" id="ARBA00022707"/>
    </source>
</evidence>
<dbReference type="GO" id="GO:0032008">
    <property type="term" value="P:positive regulation of TOR signaling"/>
    <property type="evidence" value="ECO:0007669"/>
    <property type="project" value="InterPro"/>
</dbReference>
<proteinExistence type="predicted"/>
<dbReference type="GO" id="GO:0071986">
    <property type="term" value="C:Ragulator complex"/>
    <property type="evidence" value="ECO:0007669"/>
    <property type="project" value="InterPro"/>
</dbReference>
<dbReference type="GO" id="GO:0043410">
    <property type="term" value="P:positive regulation of MAPK cascade"/>
    <property type="evidence" value="ECO:0007669"/>
    <property type="project" value="InterPro"/>
</dbReference>
<name>A0A420IFZ3_9PEZI</name>
<evidence type="ECO:0000256" key="4">
    <source>
        <dbReference type="ARBA" id="ARBA00023139"/>
    </source>
</evidence>
<evidence type="ECO:0000313" key="7">
    <source>
        <dbReference type="Proteomes" id="UP000285326"/>
    </source>
</evidence>
<sequence length="171" mass="19087">MGICFSCLSGDPDRDFSDDDEQSRLLFEDSLDAQYGTFRGHDPRSIYADPEEAHRANEALMKVVSKTSDNLVDIFAVIPQSTDPSSAASFPYQDSCPQHYKDIISKISFDDRGEVLVENSSLNPLPLFDVCCTDKENQQKLKSHHSIKFEGIGPFLGEFVDPTLATEERST</sequence>
<evidence type="ECO:0000256" key="1">
    <source>
        <dbReference type="ARBA" id="ARBA00004308"/>
    </source>
</evidence>
<dbReference type="EMBL" id="MCBS01024422">
    <property type="protein sequence ID" value="RKF73464.1"/>
    <property type="molecule type" value="Genomic_DNA"/>
</dbReference>
<comment type="caution">
    <text evidence="6">The sequence shown here is derived from an EMBL/GenBank/DDBJ whole genome shotgun (WGS) entry which is preliminary data.</text>
</comment>
<dbReference type="GO" id="GO:0071230">
    <property type="term" value="P:cellular response to amino acid stimulus"/>
    <property type="evidence" value="ECO:0007669"/>
    <property type="project" value="InterPro"/>
</dbReference>
<dbReference type="GO" id="GO:0001919">
    <property type="term" value="P:regulation of receptor recycling"/>
    <property type="evidence" value="ECO:0007669"/>
    <property type="project" value="InterPro"/>
</dbReference>
<comment type="subcellular location">
    <subcellularLocation>
        <location evidence="1">Endomembrane system</location>
    </subcellularLocation>
</comment>
<organism evidence="6 7">
    <name type="scientific">Golovinomyces cichoracearum</name>
    <dbReference type="NCBI Taxonomy" id="62708"/>
    <lineage>
        <taxon>Eukaryota</taxon>
        <taxon>Fungi</taxon>
        <taxon>Dikarya</taxon>
        <taxon>Ascomycota</taxon>
        <taxon>Pezizomycotina</taxon>
        <taxon>Leotiomycetes</taxon>
        <taxon>Erysiphales</taxon>
        <taxon>Erysiphaceae</taxon>
        <taxon>Golovinomyces</taxon>
    </lineage>
</organism>
<dbReference type="AlphaFoldDB" id="A0A420IFZ3"/>
<dbReference type="Pfam" id="PF15454">
    <property type="entry name" value="LAMTOR"/>
    <property type="match status" value="1"/>
</dbReference>
<reference evidence="6 7" key="1">
    <citation type="journal article" date="2018" name="BMC Genomics">
        <title>Comparative genome analyses reveal sequence features reflecting distinct modes of host-adaptation between dicot and monocot powdery mildew.</title>
        <authorList>
            <person name="Wu Y."/>
            <person name="Ma X."/>
            <person name="Pan Z."/>
            <person name="Kale S.D."/>
            <person name="Song Y."/>
            <person name="King H."/>
            <person name="Zhang Q."/>
            <person name="Presley C."/>
            <person name="Deng X."/>
            <person name="Wei C.I."/>
            <person name="Xiao S."/>
        </authorList>
    </citation>
    <scope>NUCLEOTIDE SEQUENCE [LARGE SCALE GENOMIC DNA]</scope>
    <source>
        <strain evidence="6">UMSG1</strain>
    </source>
</reference>
<dbReference type="SMART" id="SM01262">
    <property type="entry name" value="LAMTOR"/>
    <property type="match status" value="1"/>
</dbReference>
<keyword evidence="3" id="KW-0472">Membrane</keyword>
<evidence type="ECO:0000256" key="5">
    <source>
        <dbReference type="ARBA" id="ARBA00023288"/>
    </source>
</evidence>
<dbReference type="InterPro" id="IPR028209">
    <property type="entry name" value="LAMTOR1/MEH1"/>
</dbReference>
<dbReference type="GO" id="GO:0031902">
    <property type="term" value="C:late endosome membrane"/>
    <property type="evidence" value="ECO:0007669"/>
    <property type="project" value="InterPro"/>
</dbReference>
<dbReference type="Proteomes" id="UP000285326">
    <property type="component" value="Unassembled WGS sequence"/>
</dbReference>
<gene>
    <name evidence="6" type="ORF">GcM1_244127</name>
</gene>
<keyword evidence="5" id="KW-0449">Lipoprotein</keyword>
<dbReference type="GO" id="GO:0045121">
    <property type="term" value="C:membrane raft"/>
    <property type="evidence" value="ECO:0007669"/>
    <property type="project" value="InterPro"/>
</dbReference>
<keyword evidence="4" id="KW-0564">Palmitate</keyword>
<dbReference type="GO" id="GO:0016197">
    <property type="term" value="P:endosomal transport"/>
    <property type="evidence" value="ECO:0007669"/>
    <property type="project" value="InterPro"/>
</dbReference>
<protein>
    <submittedName>
        <fullName evidence="6">Uncharacterized protein</fullName>
    </submittedName>
</protein>